<proteinExistence type="predicted"/>
<comment type="caution">
    <text evidence="8">The sequence shown here is derived from an EMBL/GenBank/DDBJ whole genome shotgun (WGS) entry which is preliminary data.</text>
</comment>
<feature type="non-terminal residue" evidence="8">
    <location>
        <position position="1"/>
    </location>
</feature>
<keyword evidence="3" id="KW-0677">Repeat</keyword>
<dbReference type="PROSITE" id="PS50835">
    <property type="entry name" value="IG_LIKE"/>
    <property type="match status" value="2"/>
</dbReference>
<evidence type="ECO:0000256" key="5">
    <source>
        <dbReference type="PROSITE-ProRule" id="PRU00059"/>
    </source>
</evidence>
<dbReference type="Proteomes" id="UP001159427">
    <property type="component" value="Unassembled WGS sequence"/>
</dbReference>
<feature type="domain" description="CUB" evidence="6">
    <location>
        <begin position="558"/>
        <end position="688"/>
    </location>
</feature>
<evidence type="ECO:0000259" key="7">
    <source>
        <dbReference type="PROSITE" id="PS50835"/>
    </source>
</evidence>
<feature type="domain" description="CUB" evidence="6">
    <location>
        <begin position="183"/>
        <end position="299"/>
    </location>
</feature>
<dbReference type="Gene3D" id="2.60.40.10">
    <property type="entry name" value="Immunoglobulins"/>
    <property type="match status" value="1"/>
</dbReference>
<dbReference type="InterPro" id="IPR013783">
    <property type="entry name" value="Ig-like_fold"/>
</dbReference>
<gene>
    <name evidence="8" type="ORF">PEVE_00008393</name>
</gene>
<dbReference type="EMBL" id="CALNXI010001571">
    <property type="protein sequence ID" value="CAH3172349.1"/>
    <property type="molecule type" value="Genomic_DNA"/>
</dbReference>
<dbReference type="SUPFAM" id="SSF48726">
    <property type="entry name" value="Immunoglobulin"/>
    <property type="match status" value="2"/>
</dbReference>
<evidence type="ECO:0000259" key="6">
    <source>
        <dbReference type="PROSITE" id="PS01180"/>
    </source>
</evidence>
<dbReference type="SUPFAM" id="SSF52058">
    <property type="entry name" value="L domain-like"/>
    <property type="match status" value="1"/>
</dbReference>
<evidence type="ECO:0000313" key="8">
    <source>
        <dbReference type="EMBL" id="CAH3172349.1"/>
    </source>
</evidence>
<dbReference type="InterPro" id="IPR032675">
    <property type="entry name" value="LRR_dom_sf"/>
</dbReference>
<dbReference type="SMART" id="SM00042">
    <property type="entry name" value="CUB"/>
    <property type="match status" value="4"/>
</dbReference>
<sequence>IHLLADCGSVVNNTLKSPGLPNDYPSNMDCVYRVSIPPDMALKIIFLYFRLQYPATANERTSFILCRQYSLAKCSVFKTGTSTYYKPNIGILATKSNTVPITFSFPVRLNLCFFQLRPPPPKKNYFPTIFLGHWNISCLFCASLGVFQILINNFQTFYNLLLSGKSLQQKFVTNKGHKVLRSFSSVLHVYCGSVVNNTLKSPGLPNDYPSNMDCVYRVSIPPDMALKIIFLYFRLQYPGYGGRCNDYLEIANENSVAVGKYCGWHTNKVIYIGGNEAVLTFHSDSSSETRGFYLFLTLTQPSLPNINMPVPGTVVRPFSGHIISMCAATGTPPVFVAIVWNSTVLANKTNSVDIRLYENGIYYCVASNHYGTDTRVIPVVVTGCGSIINNTLKSPYYPMDYPGSIDCVYRVPVPGGMALKIFFQDFFLENPTSWSRCYDYLEIANENNVAIGKYCGWHSGKNISIGGNEAILTFHSDNYNEAKGFLLYFTPVQPALPNITMPIPGTVVRTVAGHWLLRICEATGTPPVYTAIVWNSTVLFNETNTVDARLYEEGSYYCVATNNYGTDTRVIPVVIIGCGSVINNTLKSPNYPMDYPGKMDCIYNVTIPKNMALKIFFEDFLLQNPSVYNDECYDYLKITDENSNQIGKYCGTQFTGREVFVGGKKALLTYHSDSYIQRRGFLLKFTTIPPTSPKIILPDRGPVVGAFAGADFWISATGTPPVFMTLIKDSTILEKNMQTINRRLFVEGNYSCLAVNNYGNLTKVDFQVVFFVSYGSPRFDRVLQLFTSESINLGPGGVGPQIDCRPNCALSWSSDSRNEFRCKNITSLTHILEKCAPTITERMYLPSHAIPALQGNDFTRLRFLKYLDLSSNAIEHLPEVVFSTLERLEDL</sequence>
<name>A0ABN8QZJ6_9CNID</name>
<dbReference type="InterPro" id="IPR036179">
    <property type="entry name" value="Ig-like_dom_sf"/>
</dbReference>
<evidence type="ECO:0000256" key="1">
    <source>
        <dbReference type="ARBA" id="ARBA00022614"/>
    </source>
</evidence>
<dbReference type="CDD" id="cd00041">
    <property type="entry name" value="CUB"/>
    <property type="match status" value="4"/>
</dbReference>
<dbReference type="InterPro" id="IPR007110">
    <property type="entry name" value="Ig-like_dom"/>
</dbReference>
<keyword evidence="4" id="KW-1015">Disulfide bond</keyword>
<dbReference type="InterPro" id="IPR000859">
    <property type="entry name" value="CUB_dom"/>
</dbReference>
<keyword evidence="2" id="KW-0732">Signal</keyword>
<feature type="domain" description="Ig-like" evidence="7">
    <location>
        <begin position="301"/>
        <end position="382"/>
    </location>
</feature>
<dbReference type="SMART" id="SM00369">
    <property type="entry name" value="LRR_TYP"/>
    <property type="match status" value="1"/>
</dbReference>
<reference evidence="8 9" key="1">
    <citation type="submission" date="2022-05" db="EMBL/GenBank/DDBJ databases">
        <authorList>
            <consortium name="Genoscope - CEA"/>
            <person name="William W."/>
        </authorList>
    </citation>
    <scope>NUCLEOTIDE SEQUENCE [LARGE SCALE GENOMIC DNA]</scope>
</reference>
<evidence type="ECO:0008006" key="10">
    <source>
        <dbReference type="Google" id="ProtNLM"/>
    </source>
</evidence>
<dbReference type="PROSITE" id="PS51450">
    <property type="entry name" value="LRR"/>
    <property type="match status" value="1"/>
</dbReference>
<evidence type="ECO:0000256" key="4">
    <source>
        <dbReference type="ARBA" id="ARBA00023157"/>
    </source>
</evidence>
<keyword evidence="9" id="KW-1185">Reference proteome</keyword>
<feature type="domain" description="Ig-like" evidence="7">
    <location>
        <begin position="497"/>
        <end position="574"/>
    </location>
</feature>
<dbReference type="InterPro" id="IPR003591">
    <property type="entry name" value="Leu-rich_rpt_typical-subtyp"/>
</dbReference>
<dbReference type="Pfam" id="PF00431">
    <property type="entry name" value="CUB"/>
    <property type="match status" value="4"/>
</dbReference>
<dbReference type="InterPro" id="IPR001611">
    <property type="entry name" value="Leu-rich_rpt"/>
</dbReference>
<feature type="domain" description="CUB" evidence="6">
    <location>
        <begin position="381"/>
        <end position="492"/>
    </location>
</feature>
<evidence type="ECO:0000256" key="3">
    <source>
        <dbReference type="ARBA" id="ARBA00022737"/>
    </source>
</evidence>
<protein>
    <recommendedName>
        <fullName evidence="10">Cubilin</fullName>
    </recommendedName>
</protein>
<dbReference type="Gene3D" id="3.80.10.10">
    <property type="entry name" value="Ribonuclease Inhibitor"/>
    <property type="match status" value="1"/>
</dbReference>
<dbReference type="SUPFAM" id="SSF49854">
    <property type="entry name" value="Spermadhesin, CUB domain"/>
    <property type="match status" value="4"/>
</dbReference>
<dbReference type="InterPro" id="IPR035914">
    <property type="entry name" value="Sperma_CUB_dom_sf"/>
</dbReference>
<dbReference type="PANTHER" id="PTHR24251">
    <property type="entry name" value="OVOCHYMASE-RELATED"/>
    <property type="match status" value="1"/>
</dbReference>
<evidence type="ECO:0000313" key="9">
    <source>
        <dbReference type="Proteomes" id="UP001159427"/>
    </source>
</evidence>
<organism evidence="8 9">
    <name type="scientific">Porites evermanni</name>
    <dbReference type="NCBI Taxonomy" id="104178"/>
    <lineage>
        <taxon>Eukaryota</taxon>
        <taxon>Metazoa</taxon>
        <taxon>Cnidaria</taxon>
        <taxon>Anthozoa</taxon>
        <taxon>Hexacorallia</taxon>
        <taxon>Scleractinia</taxon>
        <taxon>Fungiina</taxon>
        <taxon>Poritidae</taxon>
        <taxon>Porites</taxon>
    </lineage>
</organism>
<comment type="caution">
    <text evidence="5">Lacks conserved residue(s) required for the propagation of feature annotation.</text>
</comment>
<dbReference type="Gene3D" id="2.60.120.290">
    <property type="entry name" value="Spermadhesin, CUB domain"/>
    <property type="match status" value="4"/>
</dbReference>
<accession>A0ABN8QZJ6</accession>
<evidence type="ECO:0000256" key="2">
    <source>
        <dbReference type="ARBA" id="ARBA00022729"/>
    </source>
</evidence>
<keyword evidence="1" id="KW-0433">Leucine-rich repeat</keyword>
<dbReference type="PROSITE" id="PS01180">
    <property type="entry name" value="CUB"/>
    <property type="match status" value="3"/>
</dbReference>